<accession>A0A9N8V948</accession>
<comment type="caution">
    <text evidence="9">The sequence shown here is derived from an EMBL/GenBank/DDBJ whole genome shotgun (WGS) entry which is preliminary data.</text>
</comment>
<dbReference type="Pfam" id="PF23273">
    <property type="entry name" value="DUF7076"/>
    <property type="match status" value="1"/>
</dbReference>
<keyword evidence="2" id="KW-0813">Transport</keyword>
<evidence type="ECO:0000256" key="3">
    <source>
        <dbReference type="ARBA" id="ARBA00023034"/>
    </source>
</evidence>
<dbReference type="Pfam" id="PF23036">
    <property type="entry name" value="TRAPPC10_1st"/>
    <property type="match status" value="1"/>
</dbReference>
<protein>
    <submittedName>
        <fullName evidence="9">2761_t:CDS:1</fullName>
    </submittedName>
</protein>
<evidence type="ECO:0000313" key="10">
    <source>
        <dbReference type="Proteomes" id="UP000789706"/>
    </source>
</evidence>
<organism evidence="9 10">
    <name type="scientific">Diversispora eburnea</name>
    <dbReference type="NCBI Taxonomy" id="1213867"/>
    <lineage>
        <taxon>Eukaryota</taxon>
        <taxon>Fungi</taxon>
        <taxon>Fungi incertae sedis</taxon>
        <taxon>Mucoromycota</taxon>
        <taxon>Glomeromycotina</taxon>
        <taxon>Glomeromycetes</taxon>
        <taxon>Diversisporales</taxon>
        <taxon>Diversisporaceae</taxon>
        <taxon>Diversispora</taxon>
    </lineage>
</organism>
<dbReference type="GO" id="GO:0006891">
    <property type="term" value="P:intra-Golgi vesicle-mediated transport"/>
    <property type="evidence" value="ECO:0007669"/>
    <property type="project" value="TreeGrafter"/>
</dbReference>
<dbReference type="GO" id="GO:0034498">
    <property type="term" value="P:early endosome to Golgi transport"/>
    <property type="evidence" value="ECO:0007669"/>
    <property type="project" value="TreeGrafter"/>
</dbReference>
<dbReference type="InterPro" id="IPR022233">
    <property type="entry name" value="TRAPPC10/Trs130_C"/>
</dbReference>
<dbReference type="InterPro" id="IPR045126">
    <property type="entry name" value="TRAPPC10/Trs130"/>
</dbReference>
<dbReference type="PANTHER" id="PTHR13251">
    <property type="entry name" value="EPILEPSY HOLOPROSENCEPHALY CANDIDATE 1/TMEM1"/>
    <property type="match status" value="1"/>
</dbReference>
<dbReference type="OrthoDB" id="10256906at2759"/>
<name>A0A9N8V948_9GLOM</name>
<feature type="domain" description="TRAPPC10/Trs130 N-terminal" evidence="6">
    <location>
        <begin position="7"/>
        <end position="315"/>
    </location>
</feature>
<dbReference type="Proteomes" id="UP000789706">
    <property type="component" value="Unassembled WGS sequence"/>
</dbReference>
<dbReference type="PANTHER" id="PTHR13251:SF3">
    <property type="entry name" value="TRAFFICKING PROTEIN PARTICLE COMPLEX SUBUNIT 10"/>
    <property type="match status" value="1"/>
</dbReference>
<sequence>MGAHDGKKVTVTYFDDEIWLSVADAFKSHLPIRNLHWKSAKGTLRNINALDIEMKRFSPDSTEKQHMMPETLLENPYLNLYFVNCDDNDAYRTVVRQKIRDWINIVTSKRNQEWLIVYVTKQETFRNAARYFNMKGTVFDKIKADFSINKRERYVQLRLSDNDGEDYESWQELMTKVKEGILISFDQHVVQYEEDIRLFDSQRNMIGWNYCRFFILKEGLALTFEAMNLYEEALVQYEELEASFSQVLKDRALAWFGSFGATDFEDDSANILDIKKKNYRDLIMQNTIPEFDFRSYLFARQCQLLGRLQRPVDICRRAQLFISTFGRAIKEQQTIVGEHFLESWIYSSCMSVVNECEELFSFTSLDDQSLMAFNAAKGELLDLARKQLDKLGIYYKHLPPSLPFTTALSEVTHPTSPILENESKRNFTITNKELNEAIENTDYQKFDLLYLSITNRALKAYEGSTRVHSSYRLSGDVAALQFHRKNYESAAQLMEDLPWRYGEQGWTVIENKVKKRCKSLEKGEDIVRPFKPMFEVSVKAMVDDITDEDGPYLAVELTNLLPISYTFDELVVHLVNSQSEGIWFGIRDQELNPGSNEYKLYSDNSASGNYVAENIHMSMGKVVFMQNFLNENKKKSFRINEHPAVLRAQIIAPNEIHVGEQQYFIAQIFTGLTNVIKGTLTLDPLSEGLTFPQTDKYQAVVKIMDHGVISNEIDSEMELNVSENNQIQLPPLQPNKLIQFKVPYDFNWNSIEHKEQIKLTVIYDRKAKSRIFTAVNTVKICLFLKMDVTLNGYIPVRILDTSLVPSKVYDVVDSPPLASPIVTVNLLDTIFISVISIQFYYLTPRDHLIEVEKFVEYNLNKLLESKNLLQHSRYLLENAKEYLLKAVDYVTYGMTDVLDLGELNIVQFSGDLKSSISFPVDVPSSKVLNTVELVISKPNDLVVGEPCHCRLVIRHSSYWDYAFQTDNNNPFEFYYDVHVDFDNWLLAGHKKLCFTSKVGETKEFPITLVPLKTGFLLVPLIRIASPSPNVFSETVYLNNAEQVLVRPRTQSATFFIEQQHRIHSIHSGSGFGGPGHHHNDSGLDDINID</sequence>
<dbReference type="InterPro" id="IPR056913">
    <property type="entry name" value="TRAPPC10/Trs130_N"/>
</dbReference>
<evidence type="ECO:0000256" key="1">
    <source>
        <dbReference type="ARBA" id="ARBA00004555"/>
    </source>
</evidence>
<evidence type="ECO:0000259" key="7">
    <source>
        <dbReference type="Pfam" id="PF23273"/>
    </source>
</evidence>
<feature type="domain" description="DUF7077" evidence="8">
    <location>
        <begin position="645"/>
        <end position="778"/>
    </location>
</feature>
<keyword evidence="3" id="KW-0333">Golgi apparatus</keyword>
<evidence type="ECO:0000256" key="4">
    <source>
        <dbReference type="SAM" id="MobiDB-lite"/>
    </source>
</evidence>
<evidence type="ECO:0000259" key="5">
    <source>
        <dbReference type="Pfam" id="PF12584"/>
    </source>
</evidence>
<evidence type="ECO:0000256" key="2">
    <source>
        <dbReference type="ARBA" id="ARBA00022448"/>
    </source>
</evidence>
<feature type="domain" description="DUF7076" evidence="7">
    <location>
        <begin position="519"/>
        <end position="628"/>
    </location>
</feature>
<comment type="subcellular location">
    <subcellularLocation>
        <location evidence="1">Golgi apparatus</location>
    </subcellularLocation>
</comment>
<dbReference type="GO" id="GO:0005829">
    <property type="term" value="C:cytosol"/>
    <property type="evidence" value="ECO:0007669"/>
    <property type="project" value="GOC"/>
</dbReference>
<dbReference type="InterPro" id="IPR055505">
    <property type="entry name" value="DUF7077"/>
</dbReference>
<dbReference type="GO" id="GO:1990071">
    <property type="term" value="C:TRAPPII protein complex"/>
    <property type="evidence" value="ECO:0007669"/>
    <property type="project" value="InterPro"/>
</dbReference>
<feature type="region of interest" description="Disordered" evidence="4">
    <location>
        <begin position="1068"/>
        <end position="1089"/>
    </location>
</feature>
<gene>
    <name evidence="9" type="ORF">DEBURN_LOCUS1497</name>
</gene>
<dbReference type="Pfam" id="PF23274">
    <property type="entry name" value="DUF7077"/>
    <property type="match status" value="1"/>
</dbReference>
<dbReference type="EMBL" id="CAJVPK010000066">
    <property type="protein sequence ID" value="CAG8441735.1"/>
    <property type="molecule type" value="Genomic_DNA"/>
</dbReference>
<evidence type="ECO:0000259" key="6">
    <source>
        <dbReference type="Pfam" id="PF23036"/>
    </source>
</evidence>
<proteinExistence type="predicted"/>
<reference evidence="9" key="1">
    <citation type="submission" date="2021-06" db="EMBL/GenBank/DDBJ databases">
        <authorList>
            <person name="Kallberg Y."/>
            <person name="Tangrot J."/>
            <person name="Rosling A."/>
        </authorList>
    </citation>
    <scope>NUCLEOTIDE SEQUENCE</scope>
    <source>
        <strain evidence="9">AZ414A</strain>
    </source>
</reference>
<evidence type="ECO:0000259" key="8">
    <source>
        <dbReference type="Pfam" id="PF23274"/>
    </source>
</evidence>
<keyword evidence="10" id="KW-1185">Reference proteome</keyword>
<dbReference type="AlphaFoldDB" id="A0A9N8V948"/>
<evidence type="ECO:0000313" key="9">
    <source>
        <dbReference type="EMBL" id="CAG8441735.1"/>
    </source>
</evidence>
<dbReference type="Pfam" id="PF12584">
    <property type="entry name" value="TRAPPC10"/>
    <property type="match status" value="1"/>
</dbReference>
<feature type="domain" description="TRAPPC10/Trs130 C-terminal" evidence="5">
    <location>
        <begin position="919"/>
        <end position="1029"/>
    </location>
</feature>
<dbReference type="InterPro" id="IPR055504">
    <property type="entry name" value="DUF7076"/>
</dbReference>